<evidence type="ECO:0000256" key="4">
    <source>
        <dbReference type="ARBA" id="ARBA00022801"/>
    </source>
</evidence>
<comment type="subcellular location">
    <subcellularLocation>
        <location evidence="1">Membrane</location>
        <topology evidence="1">Single-pass membrane protein</topology>
    </subcellularLocation>
</comment>
<sequence length="141" mass="16443">PTLHGSSNKWWKRDIVWLSRFGLHTPEIGQIYTFIPPNDPEKRHIKRITAMDGDIIRPKRGPSFLEIPTGCYWMESDNPNNYCDNCMVRQAMQVSGGLLTARATHIIWPPKRWCTIKTEVFEHSTVPISKRYSFFGINLPW</sequence>
<dbReference type="InterPro" id="IPR019533">
    <property type="entry name" value="Peptidase_S26"/>
</dbReference>
<evidence type="ECO:0000256" key="2">
    <source>
        <dbReference type="ARBA" id="ARBA00022670"/>
    </source>
</evidence>
<dbReference type="InterPro" id="IPR036286">
    <property type="entry name" value="LexA/Signal_pep-like_sf"/>
</dbReference>
<dbReference type="GO" id="GO:0042720">
    <property type="term" value="C:mitochondrial inner membrane peptidase complex"/>
    <property type="evidence" value="ECO:0007669"/>
    <property type="project" value="InterPro"/>
</dbReference>
<dbReference type="GO" id="GO:0006627">
    <property type="term" value="P:protein processing involved in protein targeting to mitochondrion"/>
    <property type="evidence" value="ECO:0007669"/>
    <property type="project" value="InterPro"/>
</dbReference>
<name>A0A1I8F0Z8_WUCBA</name>
<keyword evidence="4" id="KW-0378">Hydrolase</keyword>
<keyword evidence="3" id="KW-0812">Transmembrane</keyword>
<dbReference type="AlphaFoldDB" id="A0A1I8F0Z8"/>
<dbReference type="InterPro" id="IPR037730">
    <property type="entry name" value="IMP2"/>
</dbReference>
<dbReference type="SUPFAM" id="SSF51306">
    <property type="entry name" value="LexA/Signal peptidase"/>
    <property type="match status" value="1"/>
</dbReference>
<evidence type="ECO:0000256" key="3">
    <source>
        <dbReference type="ARBA" id="ARBA00022692"/>
    </source>
</evidence>
<dbReference type="WBParaSite" id="maker-PairedContig_892-snap-gene-0.3-mRNA-1">
    <property type="protein sequence ID" value="maker-PairedContig_892-snap-gene-0.3-mRNA-1"/>
    <property type="gene ID" value="maker-PairedContig_892-snap-gene-0.3"/>
</dbReference>
<protein>
    <recommendedName>
        <fullName evidence="8">Mitochondrial inner membrane protease subunit 2</fullName>
    </recommendedName>
</protein>
<dbReference type="CDD" id="cd06530">
    <property type="entry name" value="S26_SPase_I"/>
    <property type="match status" value="1"/>
</dbReference>
<dbReference type="GO" id="GO:0004252">
    <property type="term" value="F:serine-type endopeptidase activity"/>
    <property type="evidence" value="ECO:0007669"/>
    <property type="project" value="InterPro"/>
</dbReference>
<dbReference type="PANTHER" id="PTHR46041:SF2">
    <property type="entry name" value="MITOCHONDRIAL INNER MEMBRANE PROTEASE SUBUNIT 2"/>
    <property type="match status" value="1"/>
</dbReference>
<evidence type="ECO:0000256" key="6">
    <source>
        <dbReference type="ARBA" id="ARBA00023136"/>
    </source>
</evidence>
<evidence type="ECO:0000313" key="7">
    <source>
        <dbReference type="WBParaSite" id="maker-PairedContig_892-snap-gene-0.3-mRNA-1"/>
    </source>
</evidence>
<dbReference type="Gene3D" id="2.10.109.10">
    <property type="entry name" value="Umud Fragment, subunit A"/>
    <property type="match status" value="1"/>
</dbReference>
<reference evidence="7" key="1">
    <citation type="submission" date="2016-11" db="UniProtKB">
        <authorList>
            <consortium name="WormBaseParasite"/>
        </authorList>
    </citation>
    <scope>IDENTIFICATION</scope>
    <source>
        <strain evidence="7">pt0022</strain>
    </source>
</reference>
<keyword evidence="2" id="KW-0645">Protease</keyword>
<organism evidence="7">
    <name type="scientific">Wuchereria bancrofti</name>
    <dbReference type="NCBI Taxonomy" id="6293"/>
    <lineage>
        <taxon>Eukaryota</taxon>
        <taxon>Metazoa</taxon>
        <taxon>Ecdysozoa</taxon>
        <taxon>Nematoda</taxon>
        <taxon>Chromadorea</taxon>
        <taxon>Rhabditida</taxon>
        <taxon>Spirurina</taxon>
        <taxon>Spiruromorpha</taxon>
        <taxon>Filarioidea</taxon>
        <taxon>Onchocercidae</taxon>
        <taxon>Wuchereria</taxon>
    </lineage>
</organism>
<keyword evidence="6" id="KW-0472">Membrane</keyword>
<proteinExistence type="predicted"/>
<evidence type="ECO:0000256" key="5">
    <source>
        <dbReference type="ARBA" id="ARBA00022989"/>
    </source>
</evidence>
<dbReference type="STRING" id="6293.A0A1I8F0Z8"/>
<evidence type="ECO:0008006" key="8">
    <source>
        <dbReference type="Google" id="ProtNLM"/>
    </source>
</evidence>
<keyword evidence="5" id="KW-1133">Transmembrane helix</keyword>
<evidence type="ECO:0000256" key="1">
    <source>
        <dbReference type="ARBA" id="ARBA00004167"/>
    </source>
</evidence>
<accession>A0A1I8F0Z8</accession>
<dbReference type="PANTHER" id="PTHR46041">
    <property type="entry name" value="MITOCHONDRIAL INNER MEMBRANE PROTEASE SUBUNIT 2"/>
    <property type="match status" value="1"/>
</dbReference>
<dbReference type="GO" id="GO:0006465">
    <property type="term" value="P:signal peptide processing"/>
    <property type="evidence" value="ECO:0007669"/>
    <property type="project" value="InterPro"/>
</dbReference>